<reference evidence="1 2" key="1">
    <citation type="submission" date="2017-05" db="EMBL/GenBank/DDBJ databases">
        <title>Streptomyces alboflavus Genome sequencing and assembly.</title>
        <authorList>
            <person name="Wang Y."/>
            <person name="Du B."/>
            <person name="Ding Y."/>
            <person name="Liu H."/>
            <person name="Hou Q."/>
            <person name="Liu K."/>
            <person name="Wang C."/>
            <person name="Yao L."/>
        </authorList>
    </citation>
    <scope>NUCLEOTIDE SEQUENCE [LARGE SCALE GENOMIC DNA]</scope>
    <source>
        <strain evidence="1 2">MDJK44</strain>
    </source>
</reference>
<protein>
    <submittedName>
        <fullName evidence="1">Uncharacterized protein</fullName>
    </submittedName>
</protein>
<dbReference type="AlphaFoldDB" id="A0A1Z1WIA0"/>
<dbReference type="KEGG" id="salf:SMD44_05558"/>
<dbReference type="EMBL" id="CP021748">
    <property type="protein sequence ID" value="ARX86089.1"/>
    <property type="molecule type" value="Genomic_DNA"/>
</dbReference>
<name>A0A1Z1WIA0_9ACTN</name>
<proteinExistence type="predicted"/>
<evidence type="ECO:0000313" key="2">
    <source>
        <dbReference type="Proteomes" id="UP000195880"/>
    </source>
</evidence>
<evidence type="ECO:0000313" key="1">
    <source>
        <dbReference type="EMBL" id="ARX86089.1"/>
    </source>
</evidence>
<organism evidence="1 2">
    <name type="scientific">Streptomyces alboflavus</name>
    <dbReference type="NCBI Taxonomy" id="67267"/>
    <lineage>
        <taxon>Bacteria</taxon>
        <taxon>Bacillati</taxon>
        <taxon>Actinomycetota</taxon>
        <taxon>Actinomycetes</taxon>
        <taxon>Kitasatosporales</taxon>
        <taxon>Streptomycetaceae</taxon>
        <taxon>Streptomyces</taxon>
    </lineage>
</organism>
<gene>
    <name evidence="1" type="ORF">SMD44_05558</name>
</gene>
<dbReference type="Proteomes" id="UP000195880">
    <property type="component" value="Chromosome"/>
</dbReference>
<keyword evidence="2" id="KW-1185">Reference proteome</keyword>
<sequence length="143" mass="15135">MQVTGAGTIDRRNEGKSMSKVRMSAAAAVMAAGMVMGAASQSSAAAQELELVAYTPKVQNGKVWGNGFYEGYKKVCVSLLGQTLSGWVQLTNKCQNVSPSSLGSINTSVKCPTRGAFKTFLSGTRTNNRVDVKQSGGIYLECR</sequence>
<accession>A0A1Z1WIA0</accession>